<evidence type="ECO:0000313" key="1">
    <source>
        <dbReference type="EMBL" id="KAJ7768113.1"/>
    </source>
</evidence>
<proteinExistence type="predicted"/>
<evidence type="ECO:0000313" key="2">
    <source>
        <dbReference type="Proteomes" id="UP001215280"/>
    </source>
</evidence>
<dbReference type="InterPro" id="IPR012337">
    <property type="entry name" value="RNaseH-like_sf"/>
</dbReference>
<sequence>MEKFDIQFIPANSQIHCLAHVVNIVVQKILAALDDVEDPEITDDYLHSRDLPFHYDPNNDPDLDKLEREEFTKDDDGGNEEDDAADIMTGLTSDFKKMSVLQKLRTTVTKICSSPQRRKRFRTTAVRVYGDMSAPSGRKLASLMPIRDAIGTWVFERDELQGLKLEPEDWLFLESLGELLEALTKQMSHSSTPTLPWVLPMYEGMRKHLQASEGNAKFGCLRMAAAAGLEKLEFYYSKASDSQLNIIATLLHPSLNITWFRKLDPEHRLTAERAQVLFEHAYESYRQIHANDEAPQPQAPARPSRSGTLRSFLDDICMVDVPDVSKPEVVPVSELKRFWDAFNTKFDDPDGVLTWWKVRLSDCRCIL</sequence>
<dbReference type="AlphaFoldDB" id="A0AAD7NNY5"/>
<dbReference type="SUPFAM" id="SSF53098">
    <property type="entry name" value="Ribonuclease H-like"/>
    <property type="match status" value="1"/>
</dbReference>
<reference evidence="1" key="1">
    <citation type="submission" date="2023-03" db="EMBL/GenBank/DDBJ databases">
        <title>Massive genome expansion in bonnet fungi (Mycena s.s.) driven by repeated elements and novel gene families across ecological guilds.</title>
        <authorList>
            <consortium name="Lawrence Berkeley National Laboratory"/>
            <person name="Harder C.B."/>
            <person name="Miyauchi S."/>
            <person name="Viragh M."/>
            <person name="Kuo A."/>
            <person name="Thoen E."/>
            <person name="Andreopoulos B."/>
            <person name="Lu D."/>
            <person name="Skrede I."/>
            <person name="Drula E."/>
            <person name="Henrissat B."/>
            <person name="Morin E."/>
            <person name="Kohler A."/>
            <person name="Barry K."/>
            <person name="LaButti K."/>
            <person name="Morin E."/>
            <person name="Salamov A."/>
            <person name="Lipzen A."/>
            <person name="Mereny Z."/>
            <person name="Hegedus B."/>
            <person name="Baldrian P."/>
            <person name="Stursova M."/>
            <person name="Weitz H."/>
            <person name="Taylor A."/>
            <person name="Grigoriev I.V."/>
            <person name="Nagy L.G."/>
            <person name="Martin F."/>
            <person name="Kauserud H."/>
        </authorList>
    </citation>
    <scope>NUCLEOTIDE SEQUENCE</scope>
    <source>
        <strain evidence="1">CBHHK188m</strain>
    </source>
</reference>
<comment type="caution">
    <text evidence="1">The sequence shown here is derived from an EMBL/GenBank/DDBJ whole genome shotgun (WGS) entry which is preliminary data.</text>
</comment>
<accession>A0AAD7NNY5</accession>
<protein>
    <recommendedName>
        <fullName evidence="3">HAT C-terminal dimerisation domain-containing protein</fullName>
    </recommendedName>
</protein>
<evidence type="ECO:0008006" key="3">
    <source>
        <dbReference type="Google" id="ProtNLM"/>
    </source>
</evidence>
<dbReference type="EMBL" id="JARJLG010000028">
    <property type="protein sequence ID" value="KAJ7768113.1"/>
    <property type="molecule type" value="Genomic_DNA"/>
</dbReference>
<name>A0AAD7NNY5_9AGAR</name>
<organism evidence="1 2">
    <name type="scientific">Mycena maculata</name>
    <dbReference type="NCBI Taxonomy" id="230809"/>
    <lineage>
        <taxon>Eukaryota</taxon>
        <taxon>Fungi</taxon>
        <taxon>Dikarya</taxon>
        <taxon>Basidiomycota</taxon>
        <taxon>Agaricomycotina</taxon>
        <taxon>Agaricomycetes</taxon>
        <taxon>Agaricomycetidae</taxon>
        <taxon>Agaricales</taxon>
        <taxon>Marasmiineae</taxon>
        <taxon>Mycenaceae</taxon>
        <taxon>Mycena</taxon>
    </lineage>
</organism>
<gene>
    <name evidence="1" type="ORF">DFH07DRAFT_736483</name>
</gene>
<dbReference type="Proteomes" id="UP001215280">
    <property type="component" value="Unassembled WGS sequence"/>
</dbReference>
<keyword evidence="2" id="KW-1185">Reference proteome</keyword>